<dbReference type="InterPro" id="IPR036397">
    <property type="entry name" value="RNaseH_sf"/>
</dbReference>
<dbReference type="AlphaFoldDB" id="A0A0H5PQH2"/>
<sequence>MDSSVVGADVEIVQRAAPGSRRELLCLAIRHREPPHGHALASSNHLLHDTTSPAPAPLTPVSVQLDPTCLHGLTTAEINAAGVPDWPTVYKRLLRITKNRTILAYNADYDRAVIANDCVRHGITRTRLASPKAWADVMVPRTEHAHSWRRLPNDGGHRALADVIQTRQHLLRMTAP</sequence>
<accession>A0A0H5PQH2</accession>
<keyword evidence="1" id="KW-0614">Plasmid</keyword>
<dbReference type="GO" id="GO:0003676">
    <property type="term" value="F:nucleic acid binding"/>
    <property type="evidence" value="ECO:0007669"/>
    <property type="project" value="InterPro"/>
</dbReference>
<dbReference type="SUPFAM" id="SSF53098">
    <property type="entry name" value="Ribonuclease H-like"/>
    <property type="match status" value="1"/>
</dbReference>
<dbReference type="EMBL" id="LN868942">
    <property type="protein sequence ID" value="CRY84641.1"/>
    <property type="molecule type" value="Genomic_DNA"/>
</dbReference>
<evidence type="ECO:0000313" key="2">
    <source>
        <dbReference type="Proteomes" id="UP000057820"/>
    </source>
</evidence>
<dbReference type="InterPro" id="IPR012337">
    <property type="entry name" value="RNaseH-like_sf"/>
</dbReference>
<dbReference type="RefSeq" id="WP_139337636.1">
    <property type="nucleotide sequence ID" value="NZ_CP031420.1"/>
</dbReference>
<organism evidence="1 2">
    <name type="scientific">Nocardia farcinica</name>
    <dbReference type="NCBI Taxonomy" id="37329"/>
    <lineage>
        <taxon>Bacteria</taxon>
        <taxon>Bacillati</taxon>
        <taxon>Actinomycetota</taxon>
        <taxon>Actinomycetes</taxon>
        <taxon>Mycobacteriales</taxon>
        <taxon>Nocardiaceae</taxon>
        <taxon>Nocardia</taxon>
    </lineage>
</organism>
<name>A0A0H5PQH2_NOCFR</name>
<dbReference type="Gene3D" id="3.30.420.10">
    <property type="entry name" value="Ribonuclease H-like superfamily/Ribonuclease H"/>
    <property type="match status" value="1"/>
</dbReference>
<protein>
    <recommendedName>
        <fullName evidence="3">Exonuclease domain-containing protein</fullName>
    </recommendedName>
</protein>
<gene>
    <name evidence="1" type="ORF">ERS450000_06183</name>
</gene>
<evidence type="ECO:0008006" key="3">
    <source>
        <dbReference type="Google" id="ProtNLM"/>
    </source>
</evidence>
<proteinExistence type="predicted"/>
<dbReference type="Proteomes" id="UP000057820">
    <property type="component" value="Plasmid 5"/>
</dbReference>
<evidence type="ECO:0000313" key="1">
    <source>
        <dbReference type="EMBL" id="CRY84641.1"/>
    </source>
</evidence>
<dbReference type="KEGG" id="nfr:ERS450000_06183"/>
<reference evidence="2" key="1">
    <citation type="submission" date="2015-03" db="EMBL/GenBank/DDBJ databases">
        <authorList>
            <consortium name="Pathogen Informatics"/>
        </authorList>
    </citation>
    <scope>NUCLEOTIDE SEQUENCE [LARGE SCALE GENOMIC DNA]</scope>
    <source>
        <strain evidence="2">NCTC11134</strain>
        <plasmid evidence="2">5</plasmid>
    </source>
</reference>
<dbReference type="CDD" id="cd06127">
    <property type="entry name" value="DEDDh"/>
    <property type="match status" value="1"/>
</dbReference>
<geneLocation type="plasmid" evidence="1">
    <name>5</name>
</geneLocation>